<dbReference type="OrthoDB" id="4133832at2759"/>
<organism evidence="1 2">
    <name type="scientific">Pseudocercospora fuligena</name>
    <dbReference type="NCBI Taxonomy" id="685502"/>
    <lineage>
        <taxon>Eukaryota</taxon>
        <taxon>Fungi</taxon>
        <taxon>Dikarya</taxon>
        <taxon>Ascomycota</taxon>
        <taxon>Pezizomycotina</taxon>
        <taxon>Dothideomycetes</taxon>
        <taxon>Dothideomycetidae</taxon>
        <taxon>Mycosphaerellales</taxon>
        <taxon>Mycosphaerellaceae</taxon>
        <taxon>Pseudocercospora</taxon>
    </lineage>
</organism>
<protein>
    <submittedName>
        <fullName evidence="1">Uncharacterized protein</fullName>
    </submittedName>
</protein>
<accession>A0A8H6RM92</accession>
<dbReference type="Proteomes" id="UP000660729">
    <property type="component" value="Unassembled WGS sequence"/>
</dbReference>
<dbReference type="AlphaFoldDB" id="A0A8H6RM92"/>
<evidence type="ECO:0000313" key="2">
    <source>
        <dbReference type="Proteomes" id="UP000660729"/>
    </source>
</evidence>
<reference evidence="1" key="1">
    <citation type="submission" date="2020-04" db="EMBL/GenBank/DDBJ databases">
        <title>Draft genome resource of the tomato pathogen Pseudocercospora fuligena.</title>
        <authorList>
            <person name="Zaccaron A."/>
        </authorList>
    </citation>
    <scope>NUCLEOTIDE SEQUENCE</scope>
    <source>
        <strain evidence="1">PF001</strain>
    </source>
</reference>
<sequence length="211" mass="24273">MASVLERFTSQLAAFNSCELEWIKACCDSKLKEREAAMLPPPCRLLDLAAELRNRIYHFVILDHISGKDFDNFRLPDLASCNKQLRSELLHYGKRTHSFKLLKPADDEDTPPGWEDYSNAQLARAILKAGYARDDFFDEWYETRDSAESRAHRMMGYRLAEEDEENLADYSFGFMEELWGGVGASRCTGISWLRNKDLEDIKQEVLGSDTT</sequence>
<name>A0A8H6RM92_9PEZI</name>
<gene>
    <name evidence="1" type="ORF">HII31_05088</name>
</gene>
<proteinExistence type="predicted"/>
<comment type="caution">
    <text evidence="1">The sequence shown here is derived from an EMBL/GenBank/DDBJ whole genome shotgun (WGS) entry which is preliminary data.</text>
</comment>
<keyword evidence="2" id="KW-1185">Reference proteome</keyword>
<evidence type="ECO:0000313" key="1">
    <source>
        <dbReference type="EMBL" id="KAF7193624.1"/>
    </source>
</evidence>
<dbReference type="EMBL" id="JABCIY010000079">
    <property type="protein sequence ID" value="KAF7193624.1"/>
    <property type="molecule type" value="Genomic_DNA"/>
</dbReference>